<name>A0A412VFB3_9BACE</name>
<keyword evidence="1" id="KW-0812">Transmembrane</keyword>
<evidence type="ECO:0000256" key="1">
    <source>
        <dbReference type="SAM" id="Phobius"/>
    </source>
</evidence>
<gene>
    <name evidence="2" type="ORF">DWW25_24200</name>
</gene>
<reference evidence="2 3" key="1">
    <citation type="submission" date="2018-08" db="EMBL/GenBank/DDBJ databases">
        <title>A genome reference for cultivated species of the human gut microbiota.</title>
        <authorList>
            <person name="Zou Y."/>
            <person name="Xue W."/>
            <person name="Luo G."/>
        </authorList>
    </citation>
    <scope>NUCLEOTIDE SEQUENCE [LARGE SCALE GENOMIC DNA]</scope>
    <source>
        <strain evidence="2 3">AF14-7</strain>
    </source>
</reference>
<dbReference type="Proteomes" id="UP000283369">
    <property type="component" value="Unassembled WGS sequence"/>
</dbReference>
<keyword evidence="1" id="KW-1133">Transmembrane helix</keyword>
<protein>
    <submittedName>
        <fullName evidence="2">Uncharacterized protein</fullName>
    </submittedName>
</protein>
<feature type="transmembrane region" description="Helical" evidence="1">
    <location>
        <begin position="28"/>
        <end position="48"/>
    </location>
</feature>
<evidence type="ECO:0000313" key="2">
    <source>
        <dbReference type="EMBL" id="RGV04273.1"/>
    </source>
</evidence>
<proteinExistence type="predicted"/>
<organism evidence="2 3">
    <name type="scientific">Bacteroides xylanisolvens</name>
    <dbReference type="NCBI Taxonomy" id="371601"/>
    <lineage>
        <taxon>Bacteria</taxon>
        <taxon>Pseudomonadati</taxon>
        <taxon>Bacteroidota</taxon>
        <taxon>Bacteroidia</taxon>
        <taxon>Bacteroidales</taxon>
        <taxon>Bacteroidaceae</taxon>
        <taxon>Bacteroides</taxon>
    </lineage>
</organism>
<dbReference type="EMBL" id="QRYV01000091">
    <property type="protein sequence ID" value="RGV04273.1"/>
    <property type="molecule type" value="Genomic_DNA"/>
</dbReference>
<feature type="non-terminal residue" evidence="2">
    <location>
        <position position="87"/>
    </location>
</feature>
<dbReference type="AlphaFoldDB" id="A0A412VFB3"/>
<evidence type="ECO:0000313" key="3">
    <source>
        <dbReference type="Proteomes" id="UP000283369"/>
    </source>
</evidence>
<sequence>MYKIFHGFHLVEAYQDLKKAKRLAKNQTVARCIKLTVAITLSLILWLLPIDTFGIEGLTVIEQRLISILLNSTCKCNRILINNLFKF</sequence>
<accession>A0A412VFB3</accession>
<keyword evidence="1" id="KW-0472">Membrane</keyword>
<comment type="caution">
    <text evidence="2">The sequence shown here is derived from an EMBL/GenBank/DDBJ whole genome shotgun (WGS) entry which is preliminary data.</text>
</comment>